<protein>
    <submittedName>
        <fullName evidence="1">Uncharacterized protein</fullName>
    </submittedName>
</protein>
<gene>
    <name evidence="1" type="ORF">GGQ74_001183</name>
</gene>
<accession>A0A846QMR9</accession>
<sequence>MREMRDNPGAIEKYRSAMGRVYNYFPHVRRGTHYVRALDQKTGETLYRRHFYGGVAGDLRAARMMRELKPQYPSARWEYGKVQGLPEDVYDHAIPVDAMEQVINAAVARTGADDKAQGALRTLLHQSVSDVLKTRGWMRHAIKRKDVPGFETEDIERILWEHKSGLYGWLSKMDAARGFIDALYEIDATSQPRLYGYAARYVQDMLRNSDRVDQLVQDVKSLMFLKYLAGNLKTAR</sequence>
<reference evidence="1 2" key="1">
    <citation type="submission" date="2020-03" db="EMBL/GenBank/DDBJ databases">
        <title>Genomic Encyclopedia of Type Strains, Phase IV (KMG-IV): sequencing the most valuable type-strain genomes for metagenomic binning, comparative biology and taxonomic classification.</title>
        <authorList>
            <person name="Goeker M."/>
        </authorList>
    </citation>
    <scope>NUCLEOTIDE SEQUENCE [LARGE SCALE GENOMIC DNA]</scope>
    <source>
        <strain evidence="1 2">DSM 24233</strain>
    </source>
</reference>
<comment type="caution">
    <text evidence="1">The sequence shown here is derived from an EMBL/GenBank/DDBJ whole genome shotgun (WGS) entry which is preliminary data.</text>
</comment>
<dbReference type="EMBL" id="JAATJA010000001">
    <property type="protein sequence ID" value="NJB67543.1"/>
    <property type="molecule type" value="Genomic_DNA"/>
</dbReference>
<proteinExistence type="predicted"/>
<dbReference type="RefSeq" id="WP_245168129.1">
    <property type="nucleotide sequence ID" value="NZ_JAATJA010000001.1"/>
</dbReference>
<organism evidence="1 2">
    <name type="scientific">Desulfobaculum xiamenense</name>
    <dbReference type="NCBI Taxonomy" id="995050"/>
    <lineage>
        <taxon>Bacteria</taxon>
        <taxon>Pseudomonadati</taxon>
        <taxon>Thermodesulfobacteriota</taxon>
        <taxon>Desulfovibrionia</taxon>
        <taxon>Desulfovibrionales</taxon>
        <taxon>Desulfovibrionaceae</taxon>
        <taxon>Desulfobaculum</taxon>
    </lineage>
</organism>
<evidence type="ECO:0000313" key="1">
    <source>
        <dbReference type="EMBL" id="NJB67543.1"/>
    </source>
</evidence>
<name>A0A846QMR9_9BACT</name>
<dbReference type="AlphaFoldDB" id="A0A846QMR9"/>
<keyword evidence="2" id="KW-1185">Reference proteome</keyword>
<dbReference type="Proteomes" id="UP000580856">
    <property type="component" value="Unassembled WGS sequence"/>
</dbReference>
<evidence type="ECO:0000313" key="2">
    <source>
        <dbReference type="Proteomes" id="UP000580856"/>
    </source>
</evidence>